<evidence type="ECO:0000313" key="4">
    <source>
        <dbReference type="Proteomes" id="UP001059546"/>
    </source>
</evidence>
<keyword evidence="5" id="KW-1185">Reference proteome</keyword>
<gene>
    <name evidence="2" type="ORF">GPU96_01g02040</name>
    <name evidence="3" type="ORF">PFJ87_01g02000</name>
</gene>
<keyword evidence="1" id="KW-0812">Transmembrane</keyword>
<protein>
    <submittedName>
        <fullName evidence="2">HVA22-like protein</fullName>
    </submittedName>
</protein>
<evidence type="ECO:0000313" key="5">
    <source>
        <dbReference type="Proteomes" id="UP001217963"/>
    </source>
</evidence>
<dbReference type="AlphaFoldDB" id="A0A9Q9CAU9"/>
<dbReference type="Proteomes" id="UP001217963">
    <property type="component" value="Chromosome I"/>
</dbReference>
<feature type="transmembrane region" description="Helical" evidence="1">
    <location>
        <begin position="27"/>
        <end position="60"/>
    </location>
</feature>
<evidence type="ECO:0000313" key="2">
    <source>
        <dbReference type="EMBL" id="UTX42498.1"/>
    </source>
</evidence>
<dbReference type="Pfam" id="PF03134">
    <property type="entry name" value="TB2_DP1_HVA22"/>
    <property type="match status" value="1"/>
</dbReference>
<feature type="transmembrane region" description="Helical" evidence="1">
    <location>
        <begin position="80"/>
        <end position="107"/>
    </location>
</feature>
<dbReference type="OrthoDB" id="10009287at2759"/>
<reference evidence="3 5" key="2">
    <citation type="submission" date="2023-02" db="EMBL/GenBank/DDBJ databases">
        <title>Encephalitozoon hellem ATCC 50451 complete genome.</title>
        <authorList>
            <person name="Mascarenhas dos Santos A.C."/>
            <person name="Julian A.T."/>
            <person name="Pombert J.-F."/>
        </authorList>
    </citation>
    <scope>NUCLEOTIDE SEQUENCE [LARGE SCALE GENOMIC DNA]</scope>
    <source>
        <strain evidence="3 5">ATCC 50451</strain>
    </source>
</reference>
<organism evidence="2 4">
    <name type="scientific">Encephalitozoon hellem</name>
    <name type="common">Microsporidian parasite</name>
    <dbReference type="NCBI Taxonomy" id="27973"/>
    <lineage>
        <taxon>Eukaryota</taxon>
        <taxon>Fungi</taxon>
        <taxon>Fungi incertae sedis</taxon>
        <taxon>Microsporidia</taxon>
        <taxon>Unikaryonidae</taxon>
        <taxon>Encephalitozoon</taxon>
    </lineage>
</organism>
<dbReference type="EMBL" id="CP119062">
    <property type="protein sequence ID" value="WEL37944.1"/>
    <property type="molecule type" value="Genomic_DNA"/>
</dbReference>
<keyword evidence="1" id="KW-1133">Transmembrane helix</keyword>
<proteinExistence type="predicted"/>
<keyword evidence="1" id="KW-0472">Membrane</keyword>
<evidence type="ECO:0000313" key="3">
    <source>
        <dbReference type="EMBL" id="WEL37944.1"/>
    </source>
</evidence>
<dbReference type="InterPro" id="IPR004345">
    <property type="entry name" value="TB2_DP1_HVA22"/>
</dbReference>
<dbReference type="EMBL" id="CP075147">
    <property type="protein sequence ID" value="UTX42498.1"/>
    <property type="molecule type" value="Genomic_DNA"/>
</dbReference>
<sequence>MDCLRKQAERIPILDAIEKRMNIRKEYALLGISFLCLVIIMATSLGPLVTSTIGIIIPLQETLVILRQVNPKKEETKHMIVFWMIFGILSSLDAYYNTIIGFVPLWYTIKFFFLLWAGPLKFRGGIIIYDNILVRIPESWYREEGGIENAVKKATDAVKSVAENELSKKDVIENSKKTD</sequence>
<accession>A0A9Q9CAU9</accession>
<evidence type="ECO:0000256" key="1">
    <source>
        <dbReference type="SAM" id="Phobius"/>
    </source>
</evidence>
<name>A0A9Q9CAU9_ENCHE</name>
<reference evidence="2" key="1">
    <citation type="submission" date="2021-05" db="EMBL/GenBank/DDBJ databases">
        <title>Encephalitozoon hellem ATCC 50604 Complete Genome.</title>
        <authorList>
            <person name="Mascarenhas dos Santos A.C."/>
            <person name="Julian A.T."/>
            <person name="Pombert J.-F."/>
        </authorList>
    </citation>
    <scope>NUCLEOTIDE SEQUENCE</scope>
    <source>
        <strain evidence="2">ATCC 50604</strain>
    </source>
</reference>
<dbReference type="Proteomes" id="UP001059546">
    <property type="component" value="Chromosome I"/>
</dbReference>